<keyword evidence="4" id="KW-0597">Phosphoprotein</keyword>
<keyword evidence="5 14" id="KW-0808">Transferase</keyword>
<reference evidence="14 15" key="1">
    <citation type="submission" date="2021-03" db="EMBL/GenBank/DDBJ databases">
        <title>Sequencing the genomes of 1000 actinobacteria strains.</title>
        <authorList>
            <person name="Klenk H.-P."/>
        </authorList>
    </citation>
    <scope>NUCLEOTIDE SEQUENCE [LARGE SCALE GENOMIC DNA]</scope>
    <source>
        <strain evidence="14 15">DSM 45510</strain>
    </source>
</reference>
<protein>
    <submittedName>
        <fullName evidence="14">Acyl transferase domain-containing protein/acyl carrier protein</fullName>
    </submittedName>
</protein>
<dbReference type="InterPro" id="IPR016036">
    <property type="entry name" value="Malonyl_transacylase_ACP-bd"/>
</dbReference>
<dbReference type="PROSITE" id="PS52019">
    <property type="entry name" value="PKS_MFAS_DH"/>
    <property type="match status" value="1"/>
</dbReference>
<dbReference type="PANTHER" id="PTHR43775:SF51">
    <property type="entry name" value="INACTIVE PHENOLPHTHIOCEROL SYNTHESIS POLYKETIDE SYNTHASE TYPE I PKS1-RELATED"/>
    <property type="match status" value="1"/>
</dbReference>
<dbReference type="CDD" id="cd00833">
    <property type="entry name" value="PKS"/>
    <property type="match status" value="1"/>
</dbReference>
<feature type="domain" description="Ketosynthase family 3 (KS3)" evidence="12">
    <location>
        <begin position="33"/>
        <end position="458"/>
    </location>
</feature>
<dbReference type="InterPro" id="IPR014031">
    <property type="entry name" value="Ketoacyl_synth_C"/>
</dbReference>
<dbReference type="Pfam" id="PF00698">
    <property type="entry name" value="Acyl_transf_1"/>
    <property type="match status" value="1"/>
</dbReference>
<dbReference type="InterPro" id="IPR036291">
    <property type="entry name" value="NAD(P)-bd_dom_sf"/>
</dbReference>
<proteinExistence type="predicted"/>
<organism evidence="14 15">
    <name type="scientific">Amycolatopsis magusensis</name>
    <dbReference type="NCBI Taxonomy" id="882444"/>
    <lineage>
        <taxon>Bacteria</taxon>
        <taxon>Bacillati</taxon>
        <taxon>Actinomycetota</taxon>
        <taxon>Actinomycetes</taxon>
        <taxon>Pseudonocardiales</taxon>
        <taxon>Pseudonocardiaceae</taxon>
        <taxon>Amycolatopsis</taxon>
    </lineage>
</organism>
<dbReference type="InterPro" id="IPR049551">
    <property type="entry name" value="PKS_DH_C"/>
</dbReference>
<dbReference type="InterPro" id="IPR057326">
    <property type="entry name" value="KR_dom"/>
</dbReference>
<dbReference type="Pfam" id="PF21089">
    <property type="entry name" value="PKS_DH_N"/>
    <property type="match status" value="1"/>
</dbReference>
<dbReference type="InterPro" id="IPR036736">
    <property type="entry name" value="ACP-like_sf"/>
</dbReference>
<dbReference type="Pfam" id="PF08990">
    <property type="entry name" value="Docking"/>
    <property type="match status" value="1"/>
</dbReference>
<evidence type="ECO:0000313" key="15">
    <source>
        <dbReference type="Proteomes" id="UP000741013"/>
    </source>
</evidence>
<dbReference type="InterPro" id="IPR050091">
    <property type="entry name" value="PKS_NRPS_Biosynth_Enz"/>
</dbReference>
<dbReference type="InterPro" id="IPR042104">
    <property type="entry name" value="PKS_dehydratase_sf"/>
</dbReference>
<dbReference type="Gene3D" id="1.10.1200.10">
    <property type="entry name" value="ACP-like"/>
    <property type="match status" value="1"/>
</dbReference>
<dbReference type="InterPro" id="IPR032821">
    <property type="entry name" value="PKS_assoc"/>
</dbReference>
<evidence type="ECO:0000256" key="3">
    <source>
        <dbReference type="ARBA" id="ARBA00022450"/>
    </source>
</evidence>
<gene>
    <name evidence="14" type="ORF">JOM49_002699</name>
</gene>
<accession>A0ABS4PP11</accession>
<dbReference type="InterPro" id="IPR006162">
    <property type="entry name" value="Ppantetheine_attach_site"/>
</dbReference>
<keyword evidence="8" id="KW-0012">Acyltransferase</keyword>
<name>A0ABS4PP11_9PSEU</name>
<feature type="domain" description="Carrier" evidence="11">
    <location>
        <begin position="1624"/>
        <end position="1699"/>
    </location>
</feature>
<dbReference type="Pfam" id="PF22953">
    <property type="entry name" value="SpnB_Rossmann"/>
    <property type="match status" value="1"/>
</dbReference>
<keyword evidence="3" id="KW-0596">Phosphopantetheine</keyword>
<dbReference type="SUPFAM" id="SSF52151">
    <property type="entry name" value="FabD/lysophospholipase-like"/>
    <property type="match status" value="1"/>
</dbReference>
<dbReference type="SUPFAM" id="SSF55048">
    <property type="entry name" value="Probable ACP-binding domain of malonyl-CoA ACP transacylase"/>
    <property type="match status" value="1"/>
</dbReference>
<dbReference type="Gene3D" id="3.10.129.110">
    <property type="entry name" value="Polyketide synthase dehydratase"/>
    <property type="match status" value="1"/>
</dbReference>
<dbReference type="SUPFAM" id="SSF51735">
    <property type="entry name" value="NAD(P)-binding Rossmann-fold domains"/>
    <property type="match status" value="2"/>
</dbReference>
<dbReference type="SMART" id="SM00827">
    <property type="entry name" value="PKS_AT"/>
    <property type="match status" value="1"/>
</dbReference>
<dbReference type="Pfam" id="PF00550">
    <property type="entry name" value="PP-binding"/>
    <property type="match status" value="1"/>
</dbReference>
<dbReference type="Pfam" id="PF02801">
    <property type="entry name" value="Ketoacyl-synt_C"/>
    <property type="match status" value="1"/>
</dbReference>
<dbReference type="GO" id="GO:0016740">
    <property type="term" value="F:transferase activity"/>
    <property type="evidence" value="ECO:0007669"/>
    <property type="project" value="UniProtKB-KW"/>
</dbReference>
<dbReference type="Pfam" id="PF08659">
    <property type="entry name" value="KR"/>
    <property type="match status" value="1"/>
</dbReference>
<feature type="region of interest" description="N-terminal hotdog fold" evidence="9">
    <location>
        <begin position="935"/>
        <end position="1059"/>
    </location>
</feature>
<dbReference type="InterPro" id="IPR016039">
    <property type="entry name" value="Thiolase-like"/>
</dbReference>
<dbReference type="InterPro" id="IPR015083">
    <property type="entry name" value="NorB/c/GfsB-D-like_docking"/>
</dbReference>
<evidence type="ECO:0000259" key="12">
    <source>
        <dbReference type="PROSITE" id="PS52004"/>
    </source>
</evidence>
<dbReference type="InterPro" id="IPR055123">
    <property type="entry name" value="SpnB-like_Rossmann"/>
</dbReference>
<dbReference type="Gene3D" id="3.40.47.10">
    <property type="match status" value="1"/>
</dbReference>
<dbReference type="SUPFAM" id="SSF47336">
    <property type="entry name" value="ACP-like"/>
    <property type="match status" value="1"/>
</dbReference>
<evidence type="ECO:0000256" key="2">
    <source>
        <dbReference type="ARBA" id="ARBA00004792"/>
    </source>
</evidence>
<keyword evidence="7" id="KW-0511">Multifunctional enzyme</keyword>
<dbReference type="InterPro" id="IPR016035">
    <property type="entry name" value="Acyl_Trfase/lysoPLipase"/>
</dbReference>
<dbReference type="SMART" id="SM00822">
    <property type="entry name" value="PKS_KR"/>
    <property type="match status" value="1"/>
</dbReference>
<dbReference type="SMART" id="SM00823">
    <property type="entry name" value="PKS_PP"/>
    <property type="match status" value="1"/>
</dbReference>
<dbReference type="PANTHER" id="PTHR43775">
    <property type="entry name" value="FATTY ACID SYNTHASE"/>
    <property type="match status" value="1"/>
</dbReference>
<dbReference type="InterPro" id="IPR014030">
    <property type="entry name" value="Ketoacyl_synth_N"/>
</dbReference>
<dbReference type="InterPro" id="IPR036299">
    <property type="entry name" value="Polyketide_synth_docking_sf"/>
</dbReference>
<dbReference type="Gene3D" id="3.30.70.3290">
    <property type="match status" value="1"/>
</dbReference>
<dbReference type="SMART" id="SM00825">
    <property type="entry name" value="PKS_KS"/>
    <property type="match status" value="1"/>
</dbReference>
<comment type="caution">
    <text evidence="14">The sequence shown here is derived from an EMBL/GenBank/DDBJ whole genome shotgun (WGS) entry which is preliminary data.</text>
</comment>
<evidence type="ECO:0000256" key="10">
    <source>
        <dbReference type="SAM" id="Coils"/>
    </source>
</evidence>
<dbReference type="InterPro" id="IPR013968">
    <property type="entry name" value="PKS_KR"/>
</dbReference>
<evidence type="ECO:0000259" key="11">
    <source>
        <dbReference type="PROSITE" id="PS50075"/>
    </source>
</evidence>
<dbReference type="InterPro" id="IPR020806">
    <property type="entry name" value="PKS_PP-bd"/>
</dbReference>
<dbReference type="InterPro" id="IPR020841">
    <property type="entry name" value="PKS_Beta-ketoAc_synthase_dom"/>
</dbReference>
<dbReference type="SMART" id="SM01294">
    <property type="entry name" value="PKS_PP_betabranch"/>
    <property type="match status" value="1"/>
</dbReference>
<dbReference type="Gene3D" id="3.40.366.10">
    <property type="entry name" value="Malonyl-Coenzyme A Acyl Carrier Protein, domain 2"/>
    <property type="match status" value="1"/>
</dbReference>
<dbReference type="SUPFAM" id="SSF101173">
    <property type="entry name" value="Docking domain B of the erythromycin polyketide synthase (DEBS)"/>
    <property type="match status" value="1"/>
</dbReference>
<sequence>MTTEDKLRDYLKRATAELRQARERVAELSGRAAEPIAIVAMSCRYPGDVRSPAELWELVASGTDAISGFPADRGWDVEHLYDPDPERVGTSYTRQGGFLADADHFDADFFGISPREALAIDPQQRLLLETAWETLEHAGIDPLSLRGSRTGVFAGVMYDDYASRLHRAPAGFEGYLGNGSAPSIASGRVSYTFGLEGPAVTIDTACSSSLVAIHLAAQSLRQSECTLALAGGVTVMATPSTFVEFSRQRGLSPDGRCKSFSASADGTGFAEGAGLILLERLSDAERNGHPVLAVIRGSAVNQDGASSQLSAPNGPSQERVIRQALATAGLQPSEVGAVEAHSTGTTLGDPIEAQALLATYGQDRRERPLWLGSIKSNIGHTQAAAGVAGVIKMVLALRHGTLPRTLHADQPSPHIDWSGGSVSLLTEPVPWPENGTPRRAGISSFGISGTNAHLILEQAPAVEPSAEPPADSRPVPWLLSARSERALHVQAQQLRRHLVSSTSDPSTVGFSLATSRSTFAHRAVVVADNREDFLHGLDRLSRGESATGLITTPHGAQNPVAGAREPVFVFPGQSSQWARMAVPLLGTSTVFREQIQLCADALAPHVDWSLREVLEGTPGAPPLERVDVVQPALFAVMVSLARLWQSIGAKASAVIGHSQGEIAAAHIAGALTLEDAALIVARRSQAVSALSGRGGMASVPLPASQIHEHPALLDGRLGIAAINGPESTVVSGAKQAIDELLAEFEAAGVRARRIAVDYASHSPHVDSLREALLEMLAEVKPLRAEIPFYSTVTGEPIDTTELDAAYWYRNLRETVQLDSAVRALRRDGHRSFVETSPHPVLTIGIQQTLDETREDGVSTVCGTLRRDNGDWKQFLAAAAQAHVNGVDLDWTAVFAPGTRKQVDLPTYPFQRKRYWLDAPAGATDPTAAGLDAADHPLLSGALELADGESTVFTGRLSPHAQPWLADHTVLGTALLPGSAFVDMALFVAERTGCGQLEELLLQAPLVLPEQGTLRLQVAVGPVEDDRRALTVHSRPEDAEPDDPWTLHVTGSLSTLAPEVAGDLSGAWPPAGAQPVEMDEFYDRLQDEGYGYGPTFRGLRGVWKLGDDFYAHVVLPEEQHADGERCALHPALLDAALHPLARESLGGDGISLPFSWSGVSLRTSGTTALRVRLTPVGTDSYRVTLADNVGAPVASIDTLTARRINPAMLGSGGHRSMLFHVEWSALRDTEPASEVVPELVEAADVPAALRLVQAAIAEDRRLAFVTHGAVSTEPGEDVTDLTGAAVWGLVRSAQTEHPDRFTLVDTDFPQSVPAALATGEPQVAVRNGKALVPRLARTAAELAHTTFDPEGTVLITGGTGVLGGHLARHLVLNHGVRHLLLTSRRGLDAPGATGLAADLADLGAEVSISACDAADRTALESLLAGVSRPLTAVVHAAGVLDDATITALTPEQLANVWRPKVDAARNLHELTGELSAFVLFSSIASTIGTPGQANYAASNAYLDALAEHRRAQGRPALSLAWGYWAETTGMTGHLDHADHTRMARAGIIPLATAQGFELFDAALTTDRAVVVPAKMDTAALRNQATAGTLPRLFQNLVKAPAKRAGGGLADLAQRLADLAESEQQALLIDVVRGHVATVLGHTDPDTIPTEKAFKELGFDSLTAVELRNRLTAATGLRLPATLVFDHPTLAGLAGYMRAELAPRTEEPDPASAVLERLDGLEEALIGLSDLRVTDRLRELLAVAGGTDAGLGSASADELFDFIDGKLGRKVETA</sequence>
<feature type="active site" description="Proton donor; for dehydratase activity" evidence="9">
    <location>
        <position position="1133"/>
    </location>
</feature>
<dbReference type="InterPro" id="IPR020807">
    <property type="entry name" value="PKS_DH"/>
</dbReference>
<dbReference type="InterPro" id="IPR009081">
    <property type="entry name" value="PP-bd_ACP"/>
</dbReference>
<evidence type="ECO:0000256" key="7">
    <source>
        <dbReference type="ARBA" id="ARBA00023268"/>
    </source>
</evidence>
<feature type="coiled-coil region" evidence="10">
    <location>
        <begin position="4"/>
        <end position="31"/>
    </location>
</feature>
<dbReference type="PROSITE" id="PS00606">
    <property type="entry name" value="KS3_1"/>
    <property type="match status" value="1"/>
</dbReference>
<feature type="active site" description="Proton acceptor; for dehydratase activity" evidence="9">
    <location>
        <position position="967"/>
    </location>
</feature>
<dbReference type="Pfam" id="PF16197">
    <property type="entry name" value="KAsynt_C_assoc"/>
    <property type="match status" value="1"/>
</dbReference>
<evidence type="ECO:0000256" key="4">
    <source>
        <dbReference type="ARBA" id="ARBA00022553"/>
    </source>
</evidence>
<comment type="cofactor">
    <cofactor evidence="1">
        <name>pantetheine 4'-phosphate</name>
        <dbReference type="ChEBI" id="CHEBI:47942"/>
    </cofactor>
</comment>
<dbReference type="InterPro" id="IPR049900">
    <property type="entry name" value="PKS_mFAS_DH"/>
</dbReference>
<dbReference type="InterPro" id="IPR014043">
    <property type="entry name" value="Acyl_transferase_dom"/>
</dbReference>
<dbReference type="PROSITE" id="PS52004">
    <property type="entry name" value="KS3_2"/>
    <property type="match status" value="1"/>
</dbReference>
<dbReference type="EMBL" id="JAGGMS010000001">
    <property type="protein sequence ID" value="MBP2181173.1"/>
    <property type="molecule type" value="Genomic_DNA"/>
</dbReference>
<evidence type="ECO:0000313" key="14">
    <source>
        <dbReference type="EMBL" id="MBP2181173.1"/>
    </source>
</evidence>
<evidence type="ECO:0000256" key="1">
    <source>
        <dbReference type="ARBA" id="ARBA00001957"/>
    </source>
</evidence>
<evidence type="ECO:0000256" key="5">
    <source>
        <dbReference type="ARBA" id="ARBA00022679"/>
    </source>
</evidence>
<dbReference type="SUPFAM" id="SSF53901">
    <property type="entry name" value="Thiolase-like"/>
    <property type="match status" value="1"/>
</dbReference>
<dbReference type="PROSITE" id="PS00012">
    <property type="entry name" value="PHOSPHOPANTETHEINE"/>
    <property type="match status" value="1"/>
</dbReference>
<feature type="region of interest" description="C-terminal hotdog fold" evidence="9">
    <location>
        <begin position="1072"/>
        <end position="1209"/>
    </location>
</feature>
<dbReference type="Proteomes" id="UP000741013">
    <property type="component" value="Unassembled WGS sequence"/>
</dbReference>
<keyword evidence="15" id="KW-1185">Reference proteome</keyword>
<evidence type="ECO:0000259" key="13">
    <source>
        <dbReference type="PROSITE" id="PS52019"/>
    </source>
</evidence>
<dbReference type="Pfam" id="PF14765">
    <property type="entry name" value="PS-DH"/>
    <property type="match status" value="1"/>
</dbReference>
<keyword evidence="10" id="KW-0175">Coiled coil</keyword>
<dbReference type="PROSITE" id="PS50075">
    <property type="entry name" value="CARRIER"/>
    <property type="match status" value="1"/>
</dbReference>
<dbReference type="SMART" id="SM00826">
    <property type="entry name" value="PKS_DH"/>
    <property type="match status" value="1"/>
</dbReference>
<comment type="pathway">
    <text evidence="2">Antibiotic biosynthesis.</text>
</comment>
<dbReference type="InterPro" id="IPR001227">
    <property type="entry name" value="Ac_transferase_dom_sf"/>
</dbReference>
<dbReference type="InterPro" id="IPR018201">
    <property type="entry name" value="Ketoacyl_synth_AS"/>
</dbReference>
<dbReference type="Pfam" id="PF00109">
    <property type="entry name" value="ketoacyl-synt"/>
    <property type="match status" value="1"/>
</dbReference>
<evidence type="ECO:0000256" key="9">
    <source>
        <dbReference type="PROSITE-ProRule" id="PRU01363"/>
    </source>
</evidence>
<dbReference type="InterPro" id="IPR049552">
    <property type="entry name" value="PKS_DH_N"/>
</dbReference>
<evidence type="ECO:0000256" key="6">
    <source>
        <dbReference type="ARBA" id="ARBA00023194"/>
    </source>
</evidence>
<dbReference type="Gene3D" id="3.40.50.720">
    <property type="entry name" value="NAD(P)-binding Rossmann-like Domain"/>
    <property type="match status" value="1"/>
</dbReference>
<dbReference type="CDD" id="cd08956">
    <property type="entry name" value="KR_3_FAS_SDR_x"/>
    <property type="match status" value="1"/>
</dbReference>
<evidence type="ECO:0000256" key="8">
    <source>
        <dbReference type="ARBA" id="ARBA00023315"/>
    </source>
</evidence>
<keyword evidence="6" id="KW-0045">Antibiotic biosynthesis</keyword>
<feature type="domain" description="PKS/mFAS DH" evidence="13">
    <location>
        <begin position="935"/>
        <end position="1209"/>
    </location>
</feature>